<dbReference type="Proteomes" id="UP001597112">
    <property type="component" value="Unassembled WGS sequence"/>
</dbReference>
<keyword evidence="1" id="KW-0175">Coiled coil</keyword>
<evidence type="ECO:0008006" key="4">
    <source>
        <dbReference type="Google" id="ProtNLM"/>
    </source>
</evidence>
<protein>
    <recommendedName>
        <fullName evidence="4">XRE family transcriptional regulator</fullName>
    </recommendedName>
</protein>
<sequence length="171" mass="20474">MKKKEDYLDREKFDGLILTRNLSSKELDKAKDELAEARRRIQSGLSDRDRLAAKILQFKLKLKDYLKKDDFDPNMRFSSCLVQYVHILDIKRRAFAEEIDIDETELSQVINKHRPPAEYLFIRLEIHSNNNIPANWWYKLIEKEKEHHISTDKGLRNQQKKHVRKKLEVTV</sequence>
<name>A0ABW3K8L9_9BACT</name>
<keyword evidence="3" id="KW-1185">Reference proteome</keyword>
<proteinExistence type="predicted"/>
<accession>A0ABW3K8L9</accession>
<reference evidence="3" key="1">
    <citation type="journal article" date="2019" name="Int. J. Syst. Evol. Microbiol.">
        <title>The Global Catalogue of Microorganisms (GCM) 10K type strain sequencing project: providing services to taxonomists for standard genome sequencing and annotation.</title>
        <authorList>
            <consortium name="The Broad Institute Genomics Platform"/>
            <consortium name="The Broad Institute Genome Sequencing Center for Infectious Disease"/>
            <person name="Wu L."/>
            <person name="Ma J."/>
        </authorList>
    </citation>
    <scope>NUCLEOTIDE SEQUENCE [LARGE SCALE GENOMIC DNA]</scope>
    <source>
        <strain evidence="3">CCUG 58938</strain>
    </source>
</reference>
<dbReference type="RefSeq" id="WP_377582540.1">
    <property type="nucleotide sequence ID" value="NZ_JBHTKA010000008.1"/>
</dbReference>
<organism evidence="2 3">
    <name type="scientific">Ohtaekwangia kribbensis</name>
    <dbReference type="NCBI Taxonomy" id="688913"/>
    <lineage>
        <taxon>Bacteria</taxon>
        <taxon>Pseudomonadati</taxon>
        <taxon>Bacteroidota</taxon>
        <taxon>Cytophagia</taxon>
        <taxon>Cytophagales</taxon>
        <taxon>Fulvivirgaceae</taxon>
        <taxon>Ohtaekwangia</taxon>
    </lineage>
</organism>
<feature type="coiled-coil region" evidence="1">
    <location>
        <begin position="20"/>
        <end position="47"/>
    </location>
</feature>
<evidence type="ECO:0000256" key="1">
    <source>
        <dbReference type="SAM" id="Coils"/>
    </source>
</evidence>
<evidence type="ECO:0000313" key="3">
    <source>
        <dbReference type="Proteomes" id="UP001597112"/>
    </source>
</evidence>
<comment type="caution">
    <text evidence="2">The sequence shown here is derived from an EMBL/GenBank/DDBJ whole genome shotgun (WGS) entry which is preliminary data.</text>
</comment>
<dbReference type="EMBL" id="JBHTKA010000008">
    <property type="protein sequence ID" value="MFD1001931.1"/>
    <property type="molecule type" value="Genomic_DNA"/>
</dbReference>
<evidence type="ECO:0000313" key="2">
    <source>
        <dbReference type="EMBL" id="MFD1001931.1"/>
    </source>
</evidence>
<gene>
    <name evidence="2" type="ORF">ACFQ21_21580</name>
</gene>